<organism evidence="3 4">
    <name type="scientific">Streptomyces lycii</name>
    <dbReference type="NCBI Taxonomy" id="2654337"/>
    <lineage>
        <taxon>Bacteria</taxon>
        <taxon>Bacillati</taxon>
        <taxon>Actinomycetota</taxon>
        <taxon>Actinomycetes</taxon>
        <taxon>Kitasatosporales</taxon>
        <taxon>Streptomycetaceae</taxon>
        <taxon>Streptomyces</taxon>
    </lineage>
</organism>
<dbReference type="InterPro" id="IPR006311">
    <property type="entry name" value="TAT_signal"/>
</dbReference>
<gene>
    <name evidence="3" type="ORF">GCU69_29755</name>
</gene>
<dbReference type="InterPro" id="IPR011089">
    <property type="entry name" value="GmrSD_C"/>
</dbReference>
<proteinExistence type="predicted"/>
<feature type="region of interest" description="Disordered" evidence="1">
    <location>
        <begin position="62"/>
        <end position="82"/>
    </location>
</feature>
<dbReference type="PROSITE" id="PS51318">
    <property type="entry name" value="TAT"/>
    <property type="match status" value="1"/>
</dbReference>
<dbReference type="Proteomes" id="UP000621266">
    <property type="component" value="Unassembled WGS sequence"/>
</dbReference>
<evidence type="ECO:0000313" key="4">
    <source>
        <dbReference type="Proteomes" id="UP000621266"/>
    </source>
</evidence>
<dbReference type="PANTHER" id="PTHR24094:SF15">
    <property type="entry name" value="AMP-DEPENDENT SYNTHETASE_LIGASE DOMAIN-CONTAINING PROTEIN-RELATED"/>
    <property type="match status" value="1"/>
</dbReference>
<reference evidence="3 4" key="1">
    <citation type="submission" date="2019-10" db="EMBL/GenBank/DDBJ databases">
        <title>Streptomyces tenebrisbrunneis sp.nov., an endogenous actinomycete isolated from of Lycium ruthenicum.</title>
        <authorList>
            <person name="Ma L."/>
        </authorList>
    </citation>
    <scope>NUCLEOTIDE SEQUENCE [LARGE SCALE GENOMIC DNA]</scope>
    <source>
        <strain evidence="3 4">TRM 66187</strain>
    </source>
</reference>
<dbReference type="GO" id="GO:0004519">
    <property type="term" value="F:endonuclease activity"/>
    <property type="evidence" value="ECO:0007669"/>
    <property type="project" value="UniProtKB-KW"/>
</dbReference>
<dbReference type="PANTHER" id="PTHR24094">
    <property type="entry name" value="SECRETED PROTEIN"/>
    <property type="match status" value="1"/>
</dbReference>
<accession>A0ABQ7FCT0</accession>
<evidence type="ECO:0000259" key="2">
    <source>
        <dbReference type="Pfam" id="PF07510"/>
    </source>
</evidence>
<dbReference type="EMBL" id="WHPN01000416">
    <property type="protein sequence ID" value="KAF4405514.1"/>
    <property type="molecule type" value="Genomic_DNA"/>
</dbReference>
<evidence type="ECO:0000256" key="1">
    <source>
        <dbReference type="SAM" id="MobiDB-lite"/>
    </source>
</evidence>
<keyword evidence="3" id="KW-0378">Hydrolase</keyword>
<sequence length="222" mass="23689">MSRTRSTTSPRTIYARRIGLAGGLAALAGTVLLSGPAAQAEPPTPPSASTALTQLNGLTVETEGSGDGYSRDRFPHWSSQGDSCNTREVVLKRDGENVEQDGSCAATGGTWRSAYDDGVWTQASDVDIDHVVPLSEAWKSGADAWTDTEREGFANDLTHAQLIAVTDNVNQSKGDQDPAEWMPPNTGYHCMYARMWVSVKDAYDLSVDSAEKSTLGDVLSGC</sequence>
<keyword evidence="4" id="KW-1185">Reference proteome</keyword>
<feature type="domain" description="GmrSD restriction endonucleases C-terminal" evidence="2">
    <location>
        <begin position="120"/>
        <end position="215"/>
    </location>
</feature>
<evidence type="ECO:0000313" key="3">
    <source>
        <dbReference type="EMBL" id="KAF4405514.1"/>
    </source>
</evidence>
<dbReference type="Pfam" id="PF07510">
    <property type="entry name" value="GmrSD_C"/>
    <property type="match status" value="1"/>
</dbReference>
<name>A0ABQ7FCT0_9ACTN</name>
<comment type="caution">
    <text evidence="3">The sequence shown here is derived from an EMBL/GenBank/DDBJ whole genome shotgun (WGS) entry which is preliminary data.</text>
</comment>
<keyword evidence="3" id="KW-0255">Endonuclease</keyword>
<keyword evidence="3" id="KW-0540">Nuclease</keyword>
<protein>
    <submittedName>
        <fullName evidence="3">HNH endonuclease</fullName>
    </submittedName>
</protein>
<dbReference type="RefSeq" id="WP_098755102.1">
    <property type="nucleotide sequence ID" value="NZ_WHPN01000416.1"/>
</dbReference>